<reference evidence="11" key="2">
    <citation type="submission" date="2016-01" db="EMBL/GenBank/DDBJ databases">
        <authorList>
            <person name="Poehlein A."/>
            <person name="Schlien K."/>
            <person name="Gottschalk G."/>
            <person name="Buckel W."/>
            <person name="Daniel R."/>
        </authorList>
    </citation>
    <scope>NUCLEOTIDE SEQUENCE [LARGE SCALE GENOMIC DNA]</scope>
    <source>
        <strain evidence="11">X2</strain>
    </source>
</reference>
<feature type="domain" description="Flagellar basal-body/hook protein C-terminal" evidence="8">
    <location>
        <begin position="101"/>
        <end position="143"/>
    </location>
</feature>
<evidence type="ECO:0000256" key="6">
    <source>
        <dbReference type="RuleBase" id="RU362062"/>
    </source>
</evidence>
<keyword evidence="11" id="KW-1185">Reference proteome</keyword>
<proteinExistence type="inferred from homology"/>
<comment type="similarity">
    <text evidence="2">Belongs to the flagella basal body rod proteins family.</text>
</comment>
<dbReference type="KEGG" id="cpro:CPRO_02890"/>
<evidence type="ECO:0000256" key="1">
    <source>
        <dbReference type="ARBA" id="ARBA00004117"/>
    </source>
</evidence>
<keyword evidence="10" id="KW-0282">Flagellum</keyword>
<dbReference type="GO" id="GO:0071978">
    <property type="term" value="P:bacterial-type flagellum-dependent swarming motility"/>
    <property type="evidence" value="ECO:0007669"/>
    <property type="project" value="TreeGrafter"/>
</dbReference>
<dbReference type="EMBL" id="FQUA01000001">
    <property type="protein sequence ID" value="SHE27396.1"/>
    <property type="molecule type" value="Genomic_DNA"/>
</dbReference>
<reference evidence="12" key="3">
    <citation type="submission" date="2016-11" db="EMBL/GenBank/DDBJ databases">
        <authorList>
            <person name="Jaros S."/>
            <person name="Januszkiewicz K."/>
            <person name="Wedrychowicz H."/>
        </authorList>
    </citation>
    <scope>NUCLEOTIDE SEQUENCE [LARGE SCALE GENOMIC DNA]</scope>
    <source>
        <strain evidence="12">DSM 1682</strain>
    </source>
</reference>
<gene>
    <name evidence="9" type="primary">flgC</name>
    <name evidence="9" type="ORF">CPRO_02890</name>
    <name evidence="10" type="ORF">SAMN02745151_00062</name>
</gene>
<dbReference type="InterPro" id="IPR001444">
    <property type="entry name" value="Flag_bb_rod_N"/>
</dbReference>
<evidence type="ECO:0000259" key="7">
    <source>
        <dbReference type="Pfam" id="PF00460"/>
    </source>
</evidence>
<dbReference type="AlphaFoldDB" id="A0A110A6S7"/>
<name>A0A110A6S7_ANAPI</name>
<dbReference type="RefSeq" id="WP_066046996.1">
    <property type="nucleotide sequence ID" value="NZ_CP014223.1"/>
</dbReference>
<dbReference type="PANTHER" id="PTHR30435:SF2">
    <property type="entry name" value="FLAGELLAR BASAL-BODY ROD PROTEIN FLGC"/>
    <property type="match status" value="1"/>
</dbReference>
<evidence type="ECO:0000256" key="5">
    <source>
        <dbReference type="ARBA" id="ARBA00025933"/>
    </source>
</evidence>
<evidence type="ECO:0000313" key="11">
    <source>
        <dbReference type="Proteomes" id="UP000068026"/>
    </source>
</evidence>
<dbReference type="PANTHER" id="PTHR30435">
    <property type="entry name" value="FLAGELLAR PROTEIN"/>
    <property type="match status" value="1"/>
</dbReference>
<dbReference type="NCBIfam" id="TIGR01395">
    <property type="entry name" value="FlgC"/>
    <property type="match status" value="1"/>
</dbReference>
<dbReference type="InterPro" id="IPR010930">
    <property type="entry name" value="Flg_bb/hook_C_dom"/>
</dbReference>
<keyword evidence="10" id="KW-0966">Cell projection</keyword>
<evidence type="ECO:0000256" key="2">
    <source>
        <dbReference type="ARBA" id="ARBA00009677"/>
    </source>
</evidence>
<keyword evidence="10" id="KW-0969">Cilium</keyword>
<keyword evidence="4 6" id="KW-0975">Bacterial flagellum</keyword>
<comment type="subunit">
    <text evidence="5 6">The basal body constitutes a major portion of the flagellar organelle and consists of four rings (L,P,S, and M) mounted on a central rod. The rod consists of about 26 subunits of FlgG in the distal portion, and FlgB, FlgC and FlgF are thought to build up the proximal portion of the rod with about 6 subunits each.</text>
</comment>
<dbReference type="InterPro" id="IPR019776">
    <property type="entry name" value="Flagellar_basal_body_rod_CS"/>
</dbReference>
<dbReference type="Pfam" id="PF06429">
    <property type="entry name" value="Flg_bbr_C"/>
    <property type="match status" value="1"/>
</dbReference>
<dbReference type="InterPro" id="IPR006299">
    <property type="entry name" value="FlgC"/>
</dbReference>
<dbReference type="GO" id="GO:0030694">
    <property type="term" value="C:bacterial-type flagellum basal body, rod"/>
    <property type="evidence" value="ECO:0007669"/>
    <property type="project" value="UniProtKB-UniRule"/>
</dbReference>
<sequence>MAFLNAMNISASGLTAQRARLDVISENISNVNTTRTEGGEPYRRRTVVFEPRGKSSFQEIFSRTSRGGASNQRGVIVSEIKEDESPLKSVYDPTHPDADENGYVMMPNVDLLKETIDGMEASRVYDANVTAFNAIKAMASKGLEVGK</sequence>
<evidence type="ECO:0000313" key="9">
    <source>
        <dbReference type="EMBL" id="AMJ39912.1"/>
    </source>
</evidence>
<evidence type="ECO:0000256" key="3">
    <source>
        <dbReference type="ARBA" id="ARBA00017941"/>
    </source>
</evidence>
<feature type="domain" description="Flagellar basal body rod protein N-terminal" evidence="7">
    <location>
        <begin position="7"/>
        <end position="35"/>
    </location>
</feature>
<evidence type="ECO:0000256" key="4">
    <source>
        <dbReference type="ARBA" id="ARBA00023143"/>
    </source>
</evidence>
<dbReference type="Proteomes" id="UP000068026">
    <property type="component" value="Chromosome"/>
</dbReference>
<reference evidence="9 11" key="1">
    <citation type="journal article" date="2016" name="Genome Announc.">
        <title>Complete Genome Sequence of the Amino Acid-Fermenting Clostridium propionicum X2 (DSM 1682).</title>
        <authorList>
            <person name="Poehlein A."/>
            <person name="Schlien K."/>
            <person name="Chowdhury N.P."/>
            <person name="Gottschalk G."/>
            <person name="Buckel W."/>
            <person name="Daniel R."/>
        </authorList>
    </citation>
    <scope>NUCLEOTIDE SEQUENCE [LARGE SCALE GENOMIC DNA]</scope>
    <source>
        <strain evidence="9 11">X2</strain>
    </source>
</reference>
<protein>
    <recommendedName>
        <fullName evidence="3 6">Flagellar basal-body rod protein FlgC</fullName>
    </recommendedName>
</protein>
<dbReference type="Proteomes" id="UP000184204">
    <property type="component" value="Unassembled WGS sequence"/>
</dbReference>
<accession>A0A110A6S7</accession>
<dbReference type="PROSITE" id="PS00588">
    <property type="entry name" value="FLAGELLA_BB_ROD"/>
    <property type="match status" value="1"/>
</dbReference>
<reference evidence="10" key="4">
    <citation type="submission" date="2016-11" db="EMBL/GenBank/DDBJ databases">
        <authorList>
            <person name="Varghese N."/>
            <person name="Submissions S."/>
        </authorList>
    </citation>
    <scope>NUCLEOTIDE SEQUENCE</scope>
    <source>
        <strain evidence="10">DSM 1682</strain>
    </source>
</reference>
<dbReference type="Pfam" id="PF00460">
    <property type="entry name" value="Flg_bb_rod"/>
    <property type="match status" value="1"/>
</dbReference>
<dbReference type="EMBL" id="CP014223">
    <property type="protein sequence ID" value="AMJ39912.1"/>
    <property type="molecule type" value="Genomic_DNA"/>
</dbReference>
<evidence type="ECO:0000259" key="8">
    <source>
        <dbReference type="Pfam" id="PF06429"/>
    </source>
</evidence>
<evidence type="ECO:0000313" key="12">
    <source>
        <dbReference type="Proteomes" id="UP000184204"/>
    </source>
</evidence>
<dbReference type="OrthoDB" id="9794148at2"/>
<comment type="subcellular location">
    <subcellularLocation>
        <location evidence="1 6">Bacterial flagellum basal body</location>
    </subcellularLocation>
</comment>
<organism evidence="10 12">
    <name type="scientific">Anaerotignum propionicum DSM 1682</name>
    <dbReference type="NCBI Taxonomy" id="991789"/>
    <lineage>
        <taxon>Bacteria</taxon>
        <taxon>Bacillati</taxon>
        <taxon>Bacillota</taxon>
        <taxon>Clostridia</taxon>
        <taxon>Lachnospirales</taxon>
        <taxon>Anaerotignaceae</taxon>
        <taxon>Anaerotignum</taxon>
    </lineage>
</organism>
<evidence type="ECO:0000313" key="10">
    <source>
        <dbReference type="EMBL" id="SHE27396.1"/>
    </source>
</evidence>